<feature type="compositionally biased region" description="Pro residues" evidence="1">
    <location>
        <begin position="44"/>
        <end position="53"/>
    </location>
</feature>
<organism evidence="4 5">
    <name type="scientific">Thermomonas carbonis</name>
    <dbReference type="NCBI Taxonomy" id="1463158"/>
    <lineage>
        <taxon>Bacteria</taxon>
        <taxon>Pseudomonadati</taxon>
        <taxon>Pseudomonadota</taxon>
        <taxon>Gammaproteobacteria</taxon>
        <taxon>Lysobacterales</taxon>
        <taxon>Lysobacteraceae</taxon>
        <taxon>Thermomonas</taxon>
    </lineage>
</organism>
<evidence type="ECO:0000256" key="1">
    <source>
        <dbReference type="SAM" id="MobiDB-lite"/>
    </source>
</evidence>
<keyword evidence="5" id="KW-1185">Reference proteome</keyword>
<dbReference type="PANTHER" id="PTHR47763:SF1">
    <property type="entry name" value="DUF659 DOMAIN-CONTAINING PROTEIN"/>
    <property type="match status" value="1"/>
</dbReference>
<dbReference type="SMART" id="SM00327">
    <property type="entry name" value="VWA"/>
    <property type="match status" value="1"/>
</dbReference>
<dbReference type="GO" id="GO:0005737">
    <property type="term" value="C:cytoplasm"/>
    <property type="evidence" value="ECO:0007669"/>
    <property type="project" value="TreeGrafter"/>
</dbReference>
<dbReference type="Gene3D" id="3.40.50.410">
    <property type="entry name" value="von Willebrand factor, type A domain"/>
    <property type="match status" value="1"/>
</dbReference>
<feature type="signal peptide" evidence="2">
    <location>
        <begin position="1"/>
        <end position="26"/>
    </location>
</feature>
<dbReference type="InterPro" id="IPR002035">
    <property type="entry name" value="VWF_A"/>
</dbReference>
<evidence type="ECO:0000259" key="3">
    <source>
        <dbReference type="PROSITE" id="PS50234"/>
    </source>
</evidence>
<sequence>MTTHFQARLLPLAIAGLLLAGCAAHRETVAGTEATTTDAAREAMPPPAPPAPAAPVGLMAPAADAAASSARLESVMVSGSRIRASAEAKSIAPGEPEHGDARQQVQSGTLTAGDYDDLLNPGQYARYAERYLQGRTQTGLPFVDTRSPLQVRVVGKNGQPVAFADVSVSDGRGRTLHLPTAANGMAVFFPSLDGLAGHLQLAVDAGGSQPIQRSVDLERRGADRTISITLPIAGRAPEALDLLLAIDTTGSMSDELDYLQAELDSIVTTLRRIRTDTDIRVGLLVYRDQGDEYVIRRFEFTRNLADLREHLGDQQAGGGGDYPEAVDRAFVEANRFDWRTDAAKVLLHVADAPPHAELADDAWQQALALRARGVHIVPVAASGVADDAQYLMRSMAAVTQSRYLFLTDDSGVGLPHDEPDVPCYVVTRLDGLIERVVGSLLVGRRIEPQADDILRRTGAYDRGVCRPTRQPRIAQ</sequence>
<keyword evidence="2" id="KW-0732">Signal</keyword>
<dbReference type="KEGG" id="tcn:H9L16_08165"/>
<name>A0A7G9SLK4_9GAMM</name>
<dbReference type="PANTHER" id="PTHR47763">
    <property type="entry name" value="ALPHA-PROTEIN KINASE VWKA"/>
    <property type="match status" value="1"/>
</dbReference>
<protein>
    <submittedName>
        <fullName evidence="4">VWA domain-containing protein</fullName>
    </submittedName>
</protein>
<dbReference type="InterPro" id="IPR052969">
    <property type="entry name" value="Thr-specific_kinase-like"/>
</dbReference>
<accession>A0A7G9SLK4</accession>
<feature type="domain" description="VWFA" evidence="3">
    <location>
        <begin position="241"/>
        <end position="429"/>
    </location>
</feature>
<gene>
    <name evidence="4" type="ORF">H9L16_08165</name>
</gene>
<evidence type="ECO:0000313" key="4">
    <source>
        <dbReference type="EMBL" id="QNN68729.1"/>
    </source>
</evidence>
<proteinExistence type="predicted"/>
<dbReference type="RefSeq" id="WP_187551248.1">
    <property type="nucleotide sequence ID" value="NZ_BMZL01000002.1"/>
</dbReference>
<feature type="region of interest" description="Disordered" evidence="1">
    <location>
        <begin position="32"/>
        <end position="56"/>
    </location>
</feature>
<evidence type="ECO:0000256" key="2">
    <source>
        <dbReference type="SAM" id="SignalP"/>
    </source>
</evidence>
<evidence type="ECO:0000313" key="5">
    <source>
        <dbReference type="Proteomes" id="UP000515804"/>
    </source>
</evidence>
<dbReference type="AlphaFoldDB" id="A0A7G9SLK4"/>
<dbReference type="CDD" id="cd00198">
    <property type="entry name" value="vWFA"/>
    <property type="match status" value="1"/>
</dbReference>
<dbReference type="InterPro" id="IPR036465">
    <property type="entry name" value="vWFA_dom_sf"/>
</dbReference>
<dbReference type="Proteomes" id="UP000515804">
    <property type="component" value="Chromosome"/>
</dbReference>
<dbReference type="Pfam" id="PF00092">
    <property type="entry name" value="VWA"/>
    <property type="match status" value="1"/>
</dbReference>
<feature type="chain" id="PRO_5028917344" evidence="2">
    <location>
        <begin position="27"/>
        <end position="475"/>
    </location>
</feature>
<dbReference type="GO" id="GO:0004674">
    <property type="term" value="F:protein serine/threonine kinase activity"/>
    <property type="evidence" value="ECO:0007669"/>
    <property type="project" value="TreeGrafter"/>
</dbReference>
<dbReference type="PROSITE" id="PS50234">
    <property type="entry name" value="VWFA"/>
    <property type="match status" value="1"/>
</dbReference>
<reference evidence="4 5" key="1">
    <citation type="submission" date="2020-08" db="EMBL/GenBank/DDBJ databases">
        <title>Genome sequence of Thermomonas carbonis KCTC 42013T.</title>
        <authorList>
            <person name="Hyun D.-W."/>
            <person name="Bae J.-W."/>
        </authorList>
    </citation>
    <scope>NUCLEOTIDE SEQUENCE [LARGE SCALE GENOMIC DNA]</scope>
    <source>
        <strain evidence="4 5">KCTC 42013</strain>
    </source>
</reference>
<dbReference type="SUPFAM" id="SSF53300">
    <property type="entry name" value="vWA-like"/>
    <property type="match status" value="1"/>
</dbReference>
<dbReference type="EMBL" id="CP060719">
    <property type="protein sequence ID" value="QNN68729.1"/>
    <property type="molecule type" value="Genomic_DNA"/>
</dbReference>